<evidence type="ECO:0000256" key="4">
    <source>
        <dbReference type="ARBA" id="ARBA00010525"/>
    </source>
</evidence>
<keyword evidence="14" id="KW-0442">Lipid degradation</keyword>
<comment type="catalytic activity">
    <reaction evidence="1">
        <text>a 1,2-diacyl-sn-glycero-3-phosphocholine + H2O = a 2-acyl-sn-glycero-3-phosphocholine + a fatty acid + H(+)</text>
        <dbReference type="Rhea" id="RHEA:18689"/>
        <dbReference type="ChEBI" id="CHEBI:15377"/>
        <dbReference type="ChEBI" id="CHEBI:15378"/>
        <dbReference type="ChEBI" id="CHEBI:28868"/>
        <dbReference type="ChEBI" id="CHEBI:57643"/>
        <dbReference type="ChEBI" id="CHEBI:57875"/>
        <dbReference type="EC" id="3.1.1.32"/>
    </reaction>
</comment>
<feature type="binding site" description="in dimeric form" evidence="20">
    <location>
        <position position="125"/>
    </location>
    <ligand>
        <name>Ca(2+)</name>
        <dbReference type="ChEBI" id="CHEBI:29108"/>
        <label>1</label>
    </ligand>
</feature>
<dbReference type="InterPro" id="IPR003187">
    <property type="entry name" value="PLipase_A1"/>
</dbReference>
<feature type="signal peptide" evidence="21">
    <location>
        <begin position="1"/>
        <end position="22"/>
    </location>
</feature>
<keyword evidence="15" id="KW-0443">Lipid metabolism</keyword>
<comment type="catalytic activity">
    <reaction evidence="2">
        <text>a 1,2-diacyl-sn-glycero-3-phosphocholine + H2O = a 1-acyl-sn-glycero-3-phosphocholine + a fatty acid + H(+)</text>
        <dbReference type="Rhea" id="RHEA:15801"/>
        <dbReference type="ChEBI" id="CHEBI:15377"/>
        <dbReference type="ChEBI" id="CHEBI:15378"/>
        <dbReference type="ChEBI" id="CHEBI:28868"/>
        <dbReference type="ChEBI" id="CHEBI:57643"/>
        <dbReference type="ChEBI" id="CHEBI:58168"/>
        <dbReference type="EC" id="3.1.1.4"/>
    </reaction>
</comment>
<evidence type="ECO:0000256" key="2">
    <source>
        <dbReference type="ARBA" id="ARBA00001604"/>
    </source>
</evidence>
<evidence type="ECO:0000256" key="20">
    <source>
        <dbReference type="PIRSR" id="PIRSR603187-2"/>
    </source>
</evidence>
<evidence type="ECO:0000256" key="6">
    <source>
        <dbReference type="ARBA" id="ARBA00013179"/>
    </source>
</evidence>
<feature type="active site" description="Nucleophile" evidence="19">
    <location>
        <position position="161"/>
    </location>
</feature>
<keyword evidence="16" id="KW-0472">Membrane</keyword>
<feature type="binding site" description="in dimeric form" evidence="20">
    <location>
        <position position="169"/>
    </location>
    <ligand>
        <name>Ca(2+)</name>
        <dbReference type="ChEBI" id="CHEBI:29108"/>
        <label>1</label>
    </ligand>
</feature>
<dbReference type="Proteomes" id="UP000199452">
    <property type="component" value="Unassembled WGS sequence"/>
</dbReference>
<comment type="subunit">
    <text evidence="5">Homodimer; dimerization is reversible, and the dimeric form is the active one.</text>
</comment>
<dbReference type="STRING" id="1640674.SAMN05216323_102228"/>
<evidence type="ECO:0000256" key="1">
    <source>
        <dbReference type="ARBA" id="ARBA00000111"/>
    </source>
</evidence>
<reference evidence="22 23" key="1">
    <citation type="submission" date="2016-09" db="EMBL/GenBank/DDBJ databases">
        <authorList>
            <person name="Capua I."/>
            <person name="De Benedictis P."/>
            <person name="Joannis T."/>
            <person name="Lombin L.H."/>
            <person name="Cattoli G."/>
        </authorList>
    </citation>
    <scope>NUCLEOTIDE SEQUENCE [LARGE SCALE GENOMIC DNA]</scope>
    <source>
        <strain evidence="22 23">A7P-90m</strain>
    </source>
</reference>
<evidence type="ECO:0000256" key="7">
    <source>
        <dbReference type="ARBA" id="ARBA00013278"/>
    </source>
</evidence>
<name>A0A1G6K027_9BACT</name>
<evidence type="ECO:0000256" key="14">
    <source>
        <dbReference type="ARBA" id="ARBA00022963"/>
    </source>
</evidence>
<dbReference type="GO" id="GO:0046872">
    <property type="term" value="F:metal ion binding"/>
    <property type="evidence" value="ECO:0007669"/>
    <property type="project" value="UniProtKB-KW"/>
</dbReference>
<evidence type="ECO:0000256" key="15">
    <source>
        <dbReference type="ARBA" id="ARBA00023098"/>
    </source>
</evidence>
<evidence type="ECO:0000313" key="23">
    <source>
        <dbReference type="Proteomes" id="UP000199452"/>
    </source>
</evidence>
<dbReference type="GO" id="GO:0008970">
    <property type="term" value="F:phospholipase A1 activity"/>
    <property type="evidence" value="ECO:0007669"/>
    <property type="project" value="UniProtKB-EC"/>
</dbReference>
<dbReference type="EMBL" id="FMYP01000022">
    <property type="protein sequence ID" value="SDC23995.1"/>
    <property type="molecule type" value="Genomic_DNA"/>
</dbReference>
<feature type="chain" id="PRO_5011466146" description="Phosphatidylcholine 1-acylhydrolase" evidence="21">
    <location>
        <begin position="23"/>
        <end position="295"/>
    </location>
</feature>
<dbReference type="EC" id="3.1.1.4" evidence="7"/>
<sequence>MPALRKIALTLLLLLSFFYVNAQSAEDFRRQKDTLNNRSIITSSLYNIDADNAYTLINQSPYFGLFHDNYFVAGIPTNKVITRNSVDAKFQISIQQRFIKGILPYNMFLSGTYTQKSFWSIGKESTPFKDNNFNPGISLSSFLIVDSKLKGFAVFSIEHESNGRDSIQSRSWNYAALSYNHFFNIWFSGQIKLWRGWINEKNNHDLLKYKGYGLMALNYQSKSDRLWVSLILNPTNSFNNLNTIVEINYKPGTNINQYLFLQYFSGYGENMLDYTNYTSMVRVGICIKPSLKNFY</sequence>
<dbReference type="SUPFAM" id="SSF56931">
    <property type="entry name" value="Outer membrane phospholipase A (OMPLA)"/>
    <property type="match status" value="1"/>
</dbReference>
<dbReference type="PANTHER" id="PTHR40457">
    <property type="entry name" value="PHOSPHOLIPASE A1"/>
    <property type="match status" value="1"/>
</dbReference>
<dbReference type="GO" id="GO:0004623">
    <property type="term" value="F:phospholipase A2 activity"/>
    <property type="evidence" value="ECO:0007669"/>
    <property type="project" value="UniProtKB-EC"/>
</dbReference>
<keyword evidence="23" id="KW-1185">Reference proteome</keyword>
<evidence type="ECO:0000256" key="5">
    <source>
        <dbReference type="ARBA" id="ARBA00011702"/>
    </source>
</evidence>
<dbReference type="PRINTS" id="PR01486">
    <property type="entry name" value="PHPHLIPASEA1"/>
</dbReference>
<comment type="cofactor">
    <cofactor evidence="20">
        <name>Ca(2+)</name>
        <dbReference type="ChEBI" id="CHEBI:29108"/>
    </cofactor>
    <text evidence="20">Binds 1 Ca(2+) ion per monomer.</text>
</comment>
<keyword evidence="10 20" id="KW-0479">Metal-binding</keyword>
<evidence type="ECO:0000256" key="10">
    <source>
        <dbReference type="ARBA" id="ARBA00022723"/>
    </source>
</evidence>
<comment type="similarity">
    <text evidence="4">Belongs to the phospholipase A1 family.</text>
</comment>
<dbReference type="Pfam" id="PF02253">
    <property type="entry name" value="PLA1"/>
    <property type="match status" value="1"/>
</dbReference>
<keyword evidence="9" id="KW-0812">Transmembrane</keyword>
<feature type="active site" description="Proton acceptor" evidence="19">
    <location>
        <position position="159"/>
    </location>
</feature>
<keyword evidence="12" id="KW-0378">Hydrolase</keyword>
<comment type="subcellular location">
    <subcellularLocation>
        <location evidence="3">Cell outer membrane</location>
        <topology evidence="3">Multi-pass membrane protein</topology>
    </subcellularLocation>
</comment>
<evidence type="ECO:0000256" key="11">
    <source>
        <dbReference type="ARBA" id="ARBA00022729"/>
    </source>
</evidence>
<keyword evidence="11 21" id="KW-0732">Signal</keyword>
<evidence type="ECO:0000256" key="19">
    <source>
        <dbReference type="PIRSR" id="PIRSR603187-1"/>
    </source>
</evidence>
<gene>
    <name evidence="22" type="ORF">SAMN05216323_102228</name>
</gene>
<dbReference type="InterPro" id="IPR036541">
    <property type="entry name" value="PLipase_A1_sf"/>
</dbReference>
<dbReference type="RefSeq" id="WP_092437543.1">
    <property type="nucleotide sequence ID" value="NZ_FMYP01000022.1"/>
</dbReference>
<dbReference type="GO" id="GO:0016042">
    <property type="term" value="P:lipid catabolic process"/>
    <property type="evidence" value="ECO:0007669"/>
    <property type="project" value="UniProtKB-KW"/>
</dbReference>
<evidence type="ECO:0000256" key="9">
    <source>
        <dbReference type="ARBA" id="ARBA00022692"/>
    </source>
</evidence>
<proteinExistence type="inferred from homology"/>
<feature type="binding site" description="in dimeric form" evidence="20">
    <location>
        <position position="164"/>
    </location>
    <ligand>
        <name>Ca(2+)</name>
        <dbReference type="ChEBI" id="CHEBI:29108"/>
        <label>1</label>
    </ligand>
</feature>
<evidence type="ECO:0000313" key="22">
    <source>
        <dbReference type="EMBL" id="SDC23995.1"/>
    </source>
</evidence>
<dbReference type="EC" id="3.1.1.32" evidence="6"/>
<organism evidence="22 23">
    <name type="scientific">Williamwhitmania taraxaci</name>
    <dbReference type="NCBI Taxonomy" id="1640674"/>
    <lineage>
        <taxon>Bacteria</taxon>
        <taxon>Pseudomonadati</taxon>
        <taxon>Bacteroidota</taxon>
        <taxon>Bacteroidia</taxon>
        <taxon>Bacteroidales</taxon>
        <taxon>Williamwhitmaniaceae</taxon>
        <taxon>Williamwhitmania</taxon>
    </lineage>
</organism>
<dbReference type="OrthoDB" id="188433at2"/>
<evidence type="ECO:0000256" key="17">
    <source>
        <dbReference type="ARBA" id="ARBA00023237"/>
    </source>
</evidence>
<evidence type="ECO:0000256" key="21">
    <source>
        <dbReference type="SAM" id="SignalP"/>
    </source>
</evidence>
<evidence type="ECO:0000256" key="12">
    <source>
        <dbReference type="ARBA" id="ARBA00022801"/>
    </source>
</evidence>
<evidence type="ECO:0000256" key="3">
    <source>
        <dbReference type="ARBA" id="ARBA00004571"/>
    </source>
</evidence>
<keyword evidence="13 20" id="KW-0106">Calcium</keyword>
<keyword evidence="8" id="KW-1134">Transmembrane beta strand</keyword>
<dbReference type="PANTHER" id="PTHR40457:SF1">
    <property type="entry name" value="PHOSPHOLIPASE A1"/>
    <property type="match status" value="1"/>
</dbReference>
<evidence type="ECO:0000256" key="18">
    <source>
        <dbReference type="ARBA" id="ARBA00032375"/>
    </source>
</evidence>
<accession>A0A1G6K027</accession>
<evidence type="ECO:0000256" key="16">
    <source>
        <dbReference type="ARBA" id="ARBA00023136"/>
    </source>
</evidence>
<dbReference type="Gene3D" id="2.40.230.10">
    <property type="entry name" value="Phospholipase A1"/>
    <property type="match status" value="1"/>
</dbReference>
<evidence type="ECO:0000256" key="13">
    <source>
        <dbReference type="ARBA" id="ARBA00022837"/>
    </source>
</evidence>
<dbReference type="AlphaFoldDB" id="A0A1G6K027"/>
<evidence type="ECO:0000256" key="8">
    <source>
        <dbReference type="ARBA" id="ARBA00022452"/>
    </source>
</evidence>
<protein>
    <recommendedName>
        <fullName evidence="18">Phosphatidylcholine 1-acylhydrolase</fullName>
        <ecNumber evidence="6">3.1.1.32</ecNumber>
        <ecNumber evidence="7">3.1.1.4</ecNumber>
    </recommendedName>
</protein>
<keyword evidence="17" id="KW-0998">Cell outer membrane</keyword>
<dbReference type="GO" id="GO:0009279">
    <property type="term" value="C:cell outer membrane"/>
    <property type="evidence" value="ECO:0007669"/>
    <property type="project" value="UniProtKB-SubCell"/>
</dbReference>